<protein>
    <submittedName>
        <fullName evidence="2">VIR protein</fullName>
    </submittedName>
</protein>
<keyword evidence="1" id="KW-0812">Transmembrane</keyword>
<evidence type="ECO:0000256" key="1">
    <source>
        <dbReference type="SAM" id="Phobius"/>
    </source>
</evidence>
<dbReference type="EMBL" id="FLZR02000002">
    <property type="protein sequence ID" value="VUZ99411.1"/>
    <property type="molecule type" value="Genomic_DNA"/>
</dbReference>
<keyword evidence="1" id="KW-1133">Transmembrane helix</keyword>
<dbReference type="VEuPathDB" id="PlasmoDB:PVP01_0001260"/>
<gene>
    <name evidence="2" type="ORF">PVP01_0001260</name>
</gene>
<evidence type="ECO:0000313" key="2">
    <source>
        <dbReference type="EMBL" id="VUZ99411.1"/>
    </source>
</evidence>
<name>A0A565A3S9_PLAVI</name>
<dbReference type="Proteomes" id="UP000220605">
    <property type="component" value="Unassembled WGS sequence"/>
</dbReference>
<sequence length="291" mass="33235">MTESQYQYVKNFSGCKTHFQMASLVDLTKNYTASCQSTTLNNLKLNPQYVDVCKILKSSLIFFSMVSTGLDNNTYCAYINHWLNDQLRKITHSTGDTNSFYSTIINNDADNYSKLKVCQGKIYHMAVDEFNNINTLNKLYEQLNEFRTKVGRAGTHDASCVNAMECSTLYNILISKCIPDKSINLCNELKNVITTHQSGNWIIGKNVCKHVPQLLSLEAYKEKMHQISTLTAGHDSISIKQIVVISAIIFGLFISVLIVYKFTIFGIWINKKDLKTKKHRYNLYLKQTTEL</sequence>
<feature type="transmembrane region" description="Helical" evidence="1">
    <location>
        <begin position="242"/>
        <end position="269"/>
    </location>
</feature>
<organism evidence="2">
    <name type="scientific">Plasmodium vivax</name>
    <name type="common">malaria parasite P. vivax</name>
    <dbReference type="NCBI Taxonomy" id="5855"/>
    <lineage>
        <taxon>Eukaryota</taxon>
        <taxon>Sar</taxon>
        <taxon>Alveolata</taxon>
        <taxon>Apicomplexa</taxon>
        <taxon>Aconoidasida</taxon>
        <taxon>Haemosporida</taxon>
        <taxon>Plasmodiidae</taxon>
        <taxon>Plasmodium</taxon>
        <taxon>Plasmodium (Plasmodium)</taxon>
    </lineage>
</organism>
<dbReference type="VEuPathDB" id="PlasmoDB:PVW1_100020100"/>
<reference evidence="2" key="1">
    <citation type="submission" date="2016-07" db="EMBL/GenBank/DDBJ databases">
        <authorList>
            <consortium name="Pathogen Informatics"/>
        </authorList>
    </citation>
    <scope>NUCLEOTIDE SEQUENCE</scope>
</reference>
<dbReference type="AlphaFoldDB" id="A0A565A3S9"/>
<dbReference type="VEuPathDB" id="PlasmoDB:PVPAM_000029400"/>
<accession>A0A565A3S9</accession>
<dbReference type="OrthoDB" id="10338354at2759"/>
<keyword evidence="1" id="KW-0472">Membrane</keyword>
<proteinExistence type="predicted"/>